<feature type="chain" id="PRO_5046754757" evidence="1">
    <location>
        <begin position="27"/>
        <end position="175"/>
    </location>
</feature>
<dbReference type="PROSITE" id="PS51257">
    <property type="entry name" value="PROKAR_LIPOPROTEIN"/>
    <property type="match status" value="1"/>
</dbReference>
<feature type="signal peptide" evidence="1">
    <location>
        <begin position="1"/>
        <end position="26"/>
    </location>
</feature>
<name>A0ABW4SPW6_9ACTN</name>
<dbReference type="RefSeq" id="WP_379568785.1">
    <property type="nucleotide sequence ID" value="NZ_JBHUFV010000003.1"/>
</dbReference>
<dbReference type="EMBL" id="JBHUFV010000003">
    <property type="protein sequence ID" value="MFD1930419.1"/>
    <property type="molecule type" value="Genomic_DNA"/>
</dbReference>
<proteinExistence type="predicted"/>
<evidence type="ECO:0000313" key="2">
    <source>
        <dbReference type="EMBL" id="MFD1930419.1"/>
    </source>
</evidence>
<accession>A0ABW4SPW6</accession>
<comment type="caution">
    <text evidence="2">The sequence shown here is derived from an EMBL/GenBank/DDBJ whole genome shotgun (WGS) entry which is preliminary data.</text>
</comment>
<sequence>MKTRNLAAGVAAVACSLVMVGGAAHAATGAAPKFKAPEIFGKTFQADPGHDFTKGIHSRRDGILRGWITDVQSDGTAEYEPIKWRPGKETEGYFVGPPEGDVMAYASPIAKKAVYLSAFGCSTRTAFMTVDRRTGLGNKSCSRSVLVKRAAKTRVPSLITVYKGQIVKVQEIYTP</sequence>
<evidence type="ECO:0000256" key="1">
    <source>
        <dbReference type="SAM" id="SignalP"/>
    </source>
</evidence>
<dbReference type="Proteomes" id="UP001597368">
    <property type="component" value="Unassembled WGS sequence"/>
</dbReference>
<keyword evidence="3" id="KW-1185">Reference proteome</keyword>
<keyword evidence="1" id="KW-0732">Signal</keyword>
<organism evidence="2 3">
    <name type="scientific">Nonomuraea mangrovi</name>
    <dbReference type="NCBI Taxonomy" id="2316207"/>
    <lineage>
        <taxon>Bacteria</taxon>
        <taxon>Bacillati</taxon>
        <taxon>Actinomycetota</taxon>
        <taxon>Actinomycetes</taxon>
        <taxon>Streptosporangiales</taxon>
        <taxon>Streptosporangiaceae</taxon>
        <taxon>Nonomuraea</taxon>
    </lineage>
</organism>
<reference evidence="3" key="1">
    <citation type="journal article" date="2019" name="Int. J. Syst. Evol. Microbiol.">
        <title>The Global Catalogue of Microorganisms (GCM) 10K type strain sequencing project: providing services to taxonomists for standard genome sequencing and annotation.</title>
        <authorList>
            <consortium name="The Broad Institute Genomics Platform"/>
            <consortium name="The Broad Institute Genome Sequencing Center for Infectious Disease"/>
            <person name="Wu L."/>
            <person name="Ma J."/>
        </authorList>
    </citation>
    <scope>NUCLEOTIDE SEQUENCE [LARGE SCALE GENOMIC DNA]</scope>
    <source>
        <strain evidence="3">ICMP 6774ER</strain>
    </source>
</reference>
<gene>
    <name evidence="2" type="ORF">ACFSKW_02905</name>
</gene>
<protein>
    <submittedName>
        <fullName evidence="2">Uncharacterized protein</fullName>
    </submittedName>
</protein>
<evidence type="ECO:0000313" key="3">
    <source>
        <dbReference type="Proteomes" id="UP001597368"/>
    </source>
</evidence>